<dbReference type="AlphaFoldDB" id="A0A507DDP5"/>
<protein>
    <submittedName>
        <fullName evidence="3">Uncharacterized protein</fullName>
    </submittedName>
</protein>
<proteinExistence type="predicted"/>
<feature type="transmembrane region" description="Helical" evidence="1">
    <location>
        <begin position="201"/>
        <end position="225"/>
    </location>
</feature>
<dbReference type="OrthoDB" id="10572458at2759"/>
<evidence type="ECO:0000256" key="2">
    <source>
        <dbReference type="SAM" id="SignalP"/>
    </source>
</evidence>
<sequence>MLLWVYICLVVLCRSVAATIDWRTDLPLDGLAKASSTSQVGACANNTCAVENAIDDFDDDDDDNDEPDTTIWVSAVGTSCEDEVLFEVDWSHTYGPRMLGAVRILWGDRSAGRTELFYKLPDSSWQASGLSAVFNMTDRHDYFHVENSGYTPTAIGLRLRFTELHLLDGVCYVAVAEVQAFPSDGAHHGIVENVIADLSTLAIIGISAGSFIISALTVLAVCWIVRNRRRSQYRDVLNRPVGDMKRYGQKY</sequence>
<feature type="signal peptide" evidence="2">
    <location>
        <begin position="1"/>
        <end position="18"/>
    </location>
</feature>
<comment type="caution">
    <text evidence="3">The sequence shown here is derived from an EMBL/GenBank/DDBJ whole genome shotgun (WGS) entry which is preliminary data.</text>
</comment>
<gene>
    <name evidence="3" type="ORF">SeLEV6574_g01489</name>
</gene>
<keyword evidence="2" id="KW-0732">Signal</keyword>
<evidence type="ECO:0000313" key="4">
    <source>
        <dbReference type="Proteomes" id="UP000320475"/>
    </source>
</evidence>
<dbReference type="EMBL" id="QEAM01000034">
    <property type="protein sequence ID" value="TPX49425.1"/>
    <property type="molecule type" value="Genomic_DNA"/>
</dbReference>
<feature type="chain" id="PRO_5021402671" evidence="2">
    <location>
        <begin position="19"/>
        <end position="251"/>
    </location>
</feature>
<name>A0A507DDP5_9FUNG</name>
<keyword evidence="1" id="KW-0472">Membrane</keyword>
<dbReference type="Proteomes" id="UP000320475">
    <property type="component" value="Unassembled WGS sequence"/>
</dbReference>
<reference evidence="3 4" key="1">
    <citation type="journal article" date="2019" name="Sci. Rep.">
        <title>Comparative genomics of chytrid fungi reveal insights into the obligate biotrophic and pathogenic lifestyle of Synchytrium endobioticum.</title>
        <authorList>
            <person name="van de Vossenberg B.T.L.H."/>
            <person name="Warris S."/>
            <person name="Nguyen H.D.T."/>
            <person name="van Gent-Pelzer M.P.E."/>
            <person name="Joly D.L."/>
            <person name="van de Geest H.C."/>
            <person name="Bonants P.J.M."/>
            <person name="Smith D.S."/>
            <person name="Levesque C.A."/>
            <person name="van der Lee T.A.J."/>
        </authorList>
    </citation>
    <scope>NUCLEOTIDE SEQUENCE [LARGE SCALE GENOMIC DNA]</scope>
    <source>
        <strain evidence="3 4">LEV6574</strain>
    </source>
</reference>
<dbReference type="VEuPathDB" id="FungiDB:SeMB42_g03166"/>
<keyword evidence="1" id="KW-1133">Transmembrane helix</keyword>
<organism evidence="3 4">
    <name type="scientific">Synchytrium endobioticum</name>
    <dbReference type="NCBI Taxonomy" id="286115"/>
    <lineage>
        <taxon>Eukaryota</taxon>
        <taxon>Fungi</taxon>
        <taxon>Fungi incertae sedis</taxon>
        <taxon>Chytridiomycota</taxon>
        <taxon>Chytridiomycota incertae sedis</taxon>
        <taxon>Chytridiomycetes</taxon>
        <taxon>Synchytriales</taxon>
        <taxon>Synchytriaceae</taxon>
        <taxon>Synchytrium</taxon>
    </lineage>
</organism>
<keyword evidence="1" id="KW-0812">Transmembrane</keyword>
<evidence type="ECO:0000313" key="3">
    <source>
        <dbReference type="EMBL" id="TPX49425.1"/>
    </source>
</evidence>
<accession>A0A507DDP5</accession>
<evidence type="ECO:0000256" key="1">
    <source>
        <dbReference type="SAM" id="Phobius"/>
    </source>
</evidence>